<sequence>MKKVIVSEKAPAAIGCYSHAIEAGNMVFTSGQLPIDAATGKMPETAAEQAKQSLENVKHILEAAGLTMDDTVKTTVYIKNISDFPAVNEVYATYFAKPFPARSCFEVGNLPLGALVEIEVIASR</sequence>
<dbReference type="InterPro" id="IPR019897">
    <property type="entry name" value="RidA_CS"/>
</dbReference>
<dbReference type="EMBL" id="FWZU01000005">
    <property type="protein sequence ID" value="SMF35729.1"/>
    <property type="molecule type" value="Genomic_DNA"/>
</dbReference>
<dbReference type="AlphaFoldDB" id="A0A1X7EL48"/>
<dbReference type="NCBIfam" id="TIGR00004">
    <property type="entry name" value="Rid family detoxifying hydrolase"/>
    <property type="match status" value="1"/>
</dbReference>
<dbReference type="Gene3D" id="3.30.1330.40">
    <property type="entry name" value="RutC-like"/>
    <property type="match status" value="1"/>
</dbReference>
<dbReference type="Proteomes" id="UP000192906">
    <property type="component" value="Unassembled WGS sequence"/>
</dbReference>
<dbReference type="SUPFAM" id="SSF55298">
    <property type="entry name" value="YjgF-like"/>
    <property type="match status" value="1"/>
</dbReference>
<dbReference type="GO" id="GO:0019239">
    <property type="term" value="F:deaminase activity"/>
    <property type="evidence" value="ECO:0007669"/>
    <property type="project" value="TreeGrafter"/>
</dbReference>
<dbReference type="InterPro" id="IPR035959">
    <property type="entry name" value="RutC-like_sf"/>
</dbReference>
<protein>
    <submittedName>
        <fullName evidence="2">Endoribonuclease L-PSP</fullName>
    </submittedName>
</protein>
<dbReference type="GO" id="GO:0005829">
    <property type="term" value="C:cytosol"/>
    <property type="evidence" value="ECO:0007669"/>
    <property type="project" value="TreeGrafter"/>
</dbReference>
<evidence type="ECO:0000313" key="2">
    <source>
        <dbReference type="EMBL" id="SMF35729.1"/>
    </source>
</evidence>
<evidence type="ECO:0000256" key="1">
    <source>
        <dbReference type="ARBA" id="ARBA00010552"/>
    </source>
</evidence>
<organism evidence="2 3">
    <name type="scientific">Desulfovibrio gilichinskyi</name>
    <dbReference type="NCBI Taxonomy" id="1519643"/>
    <lineage>
        <taxon>Bacteria</taxon>
        <taxon>Pseudomonadati</taxon>
        <taxon>Thermodesulfobacteriota</taxon>
        <taxon>Desulfovibrionia</taxon>
        <taxon>Desulfovibrionales</taxon>
        <taxon>Desulfovibrionaceae</taxon>
        <taxon>Desulfovibrio</taxon>
    </lineage>
</organism>
<proteinExistence type="inferred from homology"/>
<dbReference type="PANTHER" id="PTHR11803:SF59">
    <property type="entry name" value="ENDORIBONUCLEASE"/>
    <property type="match status" value="1"/>
</dbReference>
<name>A0A1X7EL48_9BACT</name>
<dbReference type="FunFam" id="3.30.1330.40:FF:000001">
    <property type="entry name" value="L-PSP family endoribonuclease"/>
    <property type="match status" value="1"/>
</dbReference>
<dbReference type="STRING" id="1519643.SAMN06295933_3109"/>
<dbReference type="InterPro" id="IPR006175">
    <property type="entry name" value="YjgF/YER057c/UK114"/>
</dbReference>
<evidence type="ECO:0000313" key="3">
    <source>
        <dbReference type="Proteomes" id="UP000192906"/>
    </source>
</evidence>
<dbReference type="OrthoDB" id="9808943at2"/>
<dbReference type="RefSeq" id="WP_085103849.1">
    <property type="nucleotide sequence ID" value="NZ_FWZU01000005.1"/>
</dbReference>
<accession>A0A1X7EL48</accession>
<gene>
    <name evidence="2" type="ORF">SAMN06295933_3109</name>
</gene>
<keyword evidence="3" id="KW-1185">Reference proteome</keyword>
<dbReference type="Pfam" id="PF01042">
    <property type="entry name" value="Ribonuc_L-PSP"/>
    <property type="match status" value="1"/>
</dbReference>
<dbReference type="CDD" id="cd00448">
    <property type="entry name" value="YjgF_YER057c_UK114_family"/>
    <property type="match status" value="1"/>
</dbReference>
<reference evidence="3" key="1">
    <citation type="submission" date="2017-04" db="EMBL/GenBank/DDBJ databases">
        <authorList>
            <person name="Varghese N."/>
            <person name="Submissions S."/>
        </authorList>
    </citation>
    <scope>NUCLEOTIDE SEQUENCE [LARGE SCALE GENOMIC DNA]</scope>
    <source>
        <strain evidence="3">K3S</strain>
    </source>
</reference>
<comment type="similarity">
    <text evidence="1">Belongs to the RutC family.</text>
</comment>
<dbReference type="InterPro" id="IPR006056">
    <property type="entry name" value="RidA"/>
</dbReference>
<dbReference type="PANTHER" id="PTHR11803">
    <property type="entry name" value="2-IMINOBUTANOATE/2-IMINOPROPANOATE DEAMINASE RIDA"/>
    <property type="match status" value="1"/>
</dbReference>
<dbReference type="PROSITE" id="PS01094">
    <property type="entry name" value="UPF0076"/>
    <property type="match status" value="1"/>
</dbReference>